<dbReference type="Gene3D" id="2.130.10.10">
    <property type="entry name" value="YVTN repeat-like/Quinoprotein amine dehydrogenase"/>
    <property type="match status" value="2"/>
</dbReference>
<gene>
    <name evidence="2" type="ORF">SARC_02197</name>
</gene>
<dbReference type="STRING" id="667725.A0A0L0G9P9"/>
<proteinExistence type="predicted"/>
<dbReference type="InterPro" id="IPR015943">
    <property type="entry name" value="WD40/YVTN_repeat-like_dom_sf"/>
</dbReference>
<dbReference type="RefSeq" id="XP_014159526.1">
    <property type="nucleotide sequence ID" value="XM_014304051.1"/>
</dbReference>
<accession>A0A0L0G9P9</accession>
<dbReference type="GeneID" id="25902701"/>
<organism evidence="2 3">
    <name type="scientific">Sphaeroforma arctica JP610</name>
    <dbReference type="NCBI Taxonomy" id="667725"/>
    <lineage>
        <taxon>Eukaryota</taxon>
        <taxon>Ichthyosporea</taxon>
        <taxon>Ichthyophonida</taxon>
        <taxon>Sphaeroforma</taxon>
    </lineage>
</organism>
<dbReference type="InterPro" id="IPR001680">
    <property type="entry name" value="WD40_rpt"/>
</dbReference>
<sequence length="434" mass="46331">MVCTLTESTISFVGHIKAVTYLALHKTDLTTSDGIDVLLATASDDGLVIVWDCATVTKKCEISGDGELCSALCWSAIGDTLYVAYNDVICAYATETLLATPSGAQPERKFTSNKDEIGQITVDQKNQYIAAADDSGEVRILDTHTTKQASLLTRTHTNICSSVSFIRDRPGECVSGGLDGKLVLWDCNRCVPKHVVDFMDVPQEGASATPMFNPPMVNCVKVSSNGRRMAAGLADGTVRVFDLVNVRSQGPGNAGKGGKGKKQKQKKPPRRVMQQIRCLRGAHRHAVSAFVMLEGCVMRNKDGENANAMSSDVKAGSSNAESSPDSSARGVVSGNGEGEHEGKAEGLRYVDEDSLCIVSAGADKKICVWDVRDSLNDTAPEEPYDGLVSDGLLLTIKHPHTINWIDAVVVSSGGGVTVMVADQTPNVTLYQLTF</sequence>
<dbReference type="eggNOG" id="ENOG502QQ86">
    <property type="taxonomic scope" value="Eukaryota"/>
</dbReference>
<feature type="compositionally biased region" description="Low complexity" evidence="1">
    <location>
        <begin position="315"/>
        <end position="328"/>
    </location>
</feature>
<feature type="region of interest" description="Disordered" evidence="1">
    <location>
        <begin position="307"/>
        <end position="342"/>
    </location>
</feature>
<name>A0A0L0G9P9_9EUKA</name>
<dbReference type="OrthoDB" id="2161379at2759"/>
<keyword evidence="3" id="KW-1185">Reference proteome</keyword>
<dbReference type="Proteomes" id="UP000054560">
    <property type="component" value="Unassembled WGS sequence"/>
</dbReference>
<dbReference type="Pfam" id="PF00400">
    <property type="entry name" value="WD40"/>
    <property type="match status" value="3"/>
</dbReference>
<dbReference type="SUPFAM" id="SSF50978">
    <property type="entry name" value="WD40 repeat-like"/>
    <property type="match status" value="1"/>
</dbReference>
<dbReference type="SMART" id="SM00320">
    <property type="entry name" value="WD40"/>
    <property type="match status" value="6"/>
</dbReference>
<evidence type="ECO:0000313" key="2">
    <source>
        <dbReference type="EMBL" id="KNC85624.1"/>
    </source>
</evidence>
<evidence type="ECO:0000313" key="3">
    <source>
        <dbReference type="Proteomes" id="UP000054560"/>
    </source>
</evidence>
<dbReference type="InterPro" id="IPR036322">
    <property type="entry name" value="WD40_repeat_dom_sf"/>
</dbReference>
<dbReference type="PANTHER" id="PTHR44666:SF1">
    <property type="entry name" value="WD REPEAT-CONTAINING PROTEIN 53"/>
    <property type="match status" value="1"/>
</dbReference>
<dbReference type="PANTHER" id="PTHR44666">
    <property type="entry name" value="WD REPEAT-CONTAINING PROTEIN 53"/>
    <property type="match status" value="1"/>
</dbReference>
<feature type="region of interest" description="Disordered" evidence="1">
    <location>
        <begin position="247"/>
        <end position="272"/>
    </location>
</feature>
<reference evidence="2 3" key="1">
    <citation type="submission" date="2011-02" db="EMBL/GenBank/DDBJ databases">
        <title>The Genome Sequence of Sphaeroforma arctica JP610.</title>
        <authorList>
            <consortium name="The Broad Institute Genome Sequencing Platform"/>
            <person name="Russ C."/>
            <person name="Cuomo C."/>
            <person name="Young S.K."/>
            <person name="Zeng Q."/>
            <person name="Gargeya S."/>
            <person name="Alvarado L."/>
            <person name="Berlin A."/>
            <person name="Chapman S.B."/>
            <person name="Chen Z."/>
            <person name="Freedman E."/>
            <person name="Gellesch M."/>
            <person name="Goldberg J."/>
            <person name="Griggs A."/>
            <person name="Gujja S."/>
            <person name="Heilman E."/>
            <person name="Heiman D."/>
            <person name="Howarth C."/>
            <person name="Mehta T."/>
            <person name="Neiman D."/>
            <person name="Pearson M."/>
            <person name="Roberts A."/>
            <person name="Saif S."/>
            <person name="Shea T."/>
            <person name="Shenoy N."/>
            <person name="Sisk P."/>
            <person name="Stolte C."/>
            <person name="Sykes S."/>
            <person name="White J."/>
            <person name="Yandava C."/>
            <person name="Burger G."/>
            <person name="Gray M.W."/>
            <person name="Holland P.W.H."/>
            <person name="King N."/>
            <person name="Lang F.B.F."/>
            <person name="Roger A.J."/>
            <person name="Ruiz-Trillo I."/>
            <person name="Haas B."/>
            <person name="Nusbaum C."/>
            <person name="Birren B."/>
        </authorList>
    </citation>
    <scope>NUCLEOTIDE SEQUENCE [LARGE SCALE GENOMIC DNA]</scope>
    <source>
        <strain evidence="2 3">JP610</strain>
    </source>
</reference>
<dbReference type="AlphaFoldDB" id="A0A0L0G9P9"/>
<feature type="compositionally biased region" description="Basic residues" evidence="1">
    <location>
        <begin position="258"/>
        <end position="270"/>
    </location>
</feature>
<dbReference type="EMBL" id="KQ241692">
    <property type="protein sequence ID" value="KNC85624.1"/>
    <property type="molecule type" value="Genomic_DNA"/>
</dbReference>
<evidence type="ECO:0000256" key="1">
    <source>
        <dbReference type="SAM" id="MobiDB-lite"/>
    </source>
</evidence>
<dbReference type="InterPro" id="IPR042453">
    <property type="entry name" value="WDR53"/>
</dbReference>
<protein>
    <submittedName>
        <fullName evidence="2">Uncharacterized protein</fullName>
    </submittedName>
</protein>